<name>A0A0E9QGU0_ANGAN</name>
<evidence type="ECO:0000256" key="1">
    <source>
        <dbReference type="SAM" id="MobiDB-lite"/>
    </source>
</evidence>
<reference evidence="2" key="1">
    <citation type="submission" date="2014-11" db="EMBL/GenBank/DDBJ databases">
        <authorList>
            <person name="Amaro Gonzalez C."/>
        </authorList>
    </citation>
    <scope>NUCLEOTIDE SEQUENCE</scope>
</reference>
<evidence type="ECO:0000313" key="2">
    <source>
        <dbReference type="EMBL" id="JAH16101.1"/>
    </source>
</evidence>
<sequence length="33" mass="3507">MIPLRGVKRPGTGPEAPARECPAPHLVPSEQSQ</sequence>
<accession>A0A0E9QGU0</accession>
<protein>
    <submittedName>
        <fullName evidence="2">Uncharacterized protein</fullName>
    </submittedName>
</protein>
<feature type="region of interest" description="Disordered" evidence="1">
    <location>
        <begin position="1"/>
        <end position="33"/>
    </location>
</feature>
<proteinExistence type="predicted"/>
<dbReference type="AlphaFoldDB" id="A0A0E9QGU0"/>
<organism evidence="2">
    <name type="scientific">Anguilla anguilla</name>
    <name type="common">European freshwater eel</name>
    <name type="synonym">Muraena anguilla</name>
    <dbReference type="NCBI Taxonomy" id="7936"/>
    <lineage>
        <taxon>Eukaryota</taxon>
        <taxon>Metazoa</taxon>
        <taxon>Chordata</taxon>
        <taxon>Craniata</taxon>
        <taxon>Vertebrata</taxon>
        <taxon>Euteleostomi</taxon>
        <taxon>Actinopterygii</taxon>
        <taxon>Neopterygii</taxon>
        <taxon>Teleostei</taxon>
        <taxon>Anguilliformes</taxon>
        <taxon>Anguillidae</taxon>
        <taxon>Anguilla</taxon>
    </lineage>
</organism>
<reference evidence="2" key="2">
    <citation type="journal article" date="2015" name="Fish Shellfish Immunol.">
        <title>Early steps in the European eel (Anguilla anguilla)-Vibrio vulnificus interaction in the gills: Role of the RtxA13 toxin.</title>
        <authorList>
            <person name="Callol A."/>
            <person name="Pajuelo D."/>
            <person name="Ebbesson L."/>
            <person name="Teles M."/>
            <person name="MacKenzie S."/>
            <person name="Amaro C."/>
        </authorList>
    </citation>
    <scope>NUCLEOTIDE SEQUENCE</scope>
</reference>
<dbReference type="EMBL" id="GBXM01092476">
    <property type="protein sequence ID" value="JAH16101.1"/>
    <property type="molecule type" value="Transcribed_RNA"/>
</dbReference>